<accession>A0AA86VZ00</accession>
<keyword evidence="6" id="KW-0833">Ubl conjugation pathway</keyword>
<dbReference type="EC" id="2.3.2.27" evidence="2"/>
<name>A0AA86VZ00_9FABA</name>
<keyword evidence="5 8" id="KW-0863">Zinc-finger</keyword>
<evidence type="ECO:0000256" key="5">
    <source>
        <dbReference type="ARBA" id="ARBA00022771"/>
    </source>
</evidence>
<keyword evidence="7" id="KW-0862">Zinc</keyword>
<evidence type="ECO:0000256" key="4">
    <source>
        <dbReference type="ARBA" id="ARBA00022723"/>
    </source>
</evidence>
<dbReference type="PROSITE" id="PS50089">
    <property type="entry name" value="ZF_RING_2"/>
    <property type="match status" value="1"/>
</dbReference>
<evidence type="ECO:0000256" key="3">
    <source>
        <dbReference type="ARBA" id="ARBA00022679"/>
    </source>
</evidence>
<keyword evidence="4" id="KW-0479">Metal-binding</keyword>
<dbReference type="EMBL" id="OY731402">
    <property type="protein sequence ID" value="CAJ1958327.1"/>
    <property type="molecule type" value="Genomic_DNA"/>
</dbReference>
<dbReference type="GO" id="GO:0061630">
    <property type="term" value="F:ubiquitin protein ligase activity"/>
    <property type="evidence" value="ECO:0007669"/>
    <property type="project" value="UniProtKB-EC"/>
</dbReference>
<dbReference type="Proteomes" id="UP001189624">
    <property type="component" value="Chromosome 5"/>
</dbReference>
<comment type="catalytic activity">
    <reaction evidence="1">
        <text>S-ubiquitinyl-[E2 ubiquitin-conjugating enzyme]-L-cysteine + [acceptor protein]-L-lysine = [E2 ubiquitin-conjugating enzyme]-L-cysteine + N(6)-ubiquitinyl-[acceptor protein]-L-lysine.</text>
        <dbReference type="EC" id="2.3.2.27"/>
    </reaction>
</comment>
<keyword evidence="3" id="KW-0808">Transferase</keyword>
<keyword evidence="11" id="KW-1185">Reference proteome</keyword>
<reference evidence="10" key="1">
    <citation type="submission" date="2023-10" db="EMBL/GenBank/DDBJ databases">
        <authorList>
            <person name="Domelevo Entfellner J.-B."/>
        </authorList>
    </citation>
    <scope>NUCLEOTIDE SEQUENCE</scope>
</reference>
<evidence type="ECO:0000256" key="7">
    <source>
        <dbReference type="ARBA" id="ARBA00022833"/>
    </source>
</evidence>
<evidence type="ECO:0000259" key="9">
    <source>
        <dbReference type="PROSITE" id="PS50089"/>
    </source>
</evidence>
<dbReference type="InterPro" id="IPR001841">
    <property type="entry name" value="Znf_RING"/>
</dbReference>
<dbReference type="SMART" id="SM00184">
    <property type="entry name" value="RING"/>
    <property type="match status" value="1"/>
</dbReference>
<evidence type="ECO:0000256" key="6">
    <source>
        <dbReference type="ARBA" id="ARBA00022786"/>
    </source>
</evidence>
<dbReference type="GO" id="GO:0005737">
    <property type="term" value="C:cytoplasm"/>
    <property type="evidence" value="ECO:0007669"/>
    <property type="project" value="TreeGrafter"/>
</dbReference>
<dbReference type="InterPro" id="IPR013083">
    <property type="entry name" value="Znf_RING/FYVE/PHD"/>
</dbReference>
<proteinExistence type="predicted"/>
<evidence type="ECO:0000313" key="11">
    <source>
        <dbReference type="Proteomes" id="UP001189624"/>
    </source>
</evidence>
<gene>
    <name evidence="10" type="ORF">AYBTSS11_LOCUS17673</name>
</gene>
<evidence type="ECO:0000256" key="1">
    <source>
        <dbReference type="ARBA" id="ARBA00000900"/>
    </source>
</evidence>
<dbReference type="GO" id="GO:0016567">
    <property type="term" value="P:protein ubiquitination"/>
    <property type="evidence" value="ECO:0007669"/>
    <property type="project" value="TreeGrafter"/>
</dbReference>
<protein>
    <recommendedName>
        <fullName evidence="2">RING-type E3 ubiquitin transferase</fullName>
        <ecNumber evidence="2">2.3.2.27</ecNumber>
    </recommendedName>
</protein>
<dbReference type="PANTHER" id="PTHR15710">
    <property type="entry name" value="E3 UBIQUITIN-PROTEIN LIGASE PRAJA"/>
    <property type="match status" value="1"/>
</dbReference>
<dbReference type="SUPFAM" id="SSF57850">
    <property type="entry name" value="RING/U-box"/>
    <property type="match status" value="1"/>
</dbReference>
<dbReference type="InterPro" id="IPR039525">
    <property type="entry name" value="RNF126-like_zinc-ribbon"/>
</dbReference>
<sequence>MYLAGTRLNHSAKATSGNAIEKRTIEVGAGPTFFFLSLNSPPNSLLTLSLFVLLSSFPPPPPPPQLPPMETAAEPEPKTYWCHECDMSVSLTLPPSPLLCPHCHTHFLELMDSPFSLNDAESPLLDVVFQDALLLLSPKPLPSKSRPLPSVHVTAALLSALDPNGVVLCAVCKDQIALDAEAKQLPCKHLYHAECITPWLELHASCPLCRLRLEEEAEEEEEEGDGVVTEIRRELIARLTELTEEDFYGLRTTLSHIASRHALIEENENRAQIGEPRGGEPPLL</sequence>
<dbReference type="Gramene" id="rna-AYBTSS11_LOCUS17673">
    <property type="protein sequence ID" value="CAJ1958327.1"/>
    <property type="gene ID" value="gene-AYBTSS11_LOCUS17673"/>
</dbReference>
<organism evidence="10 11">
    <name type="scientific">Sphenostylis stenocarpa</name>
    <dbReference type="NCBI Taxonomy" id="92480"/>
    <lineage>
        <taxon>Eukaryota</taxon>
        <taxon>Viridiplantae</taxon>
        <taxon>Streptophyta</taxon>
        <taxon>Embryophyta</taxon>
        <taxon>Tracheophyta</taxon>
        <taxon>Spermatophyta</taxon>
        <taxon>Magnoliopsida</taxon>
        <taxon>eudicotyledons</taxon>
        <taxon>Gunneridae</taxon>
        <taxon>Pentapetalae</taxon>
        <taxon>rosids</taxon>
        <taxon>fabids</taxon>
        <taxon>Fabales</taxon>
        <taxon>Fabaceae</taxon>
        <taxon>Papilionoideae</taxon>
        <taxon>50 kb inversion clade</taxon>
        <taxon>NPAAA clade</taxon>
        <taxon>indigoferoid/millettioid clade</taxon>
        <taxon>Phaseoleae</taxon>
        <taxon>Sphenostylis</taxon>
    </lineage>
</organism>
<dbReference type="GO" id="GO:0008270">
    <property type="term" value="F:zinc ion binding"/>
    <property type="evidence" value="ECO:0007669"/>
    <property type="project" value="UniProtKB-KW"/>
</dbReference>
<feature type="domain" description="RING-type" evidence="9">
    <location>
        <begin position="169"/>
        <end position="210"/>
    </location>
</feature>
<dbReference type="Pfam" id="PF14369">
    <property type="entry name" value="Zn_ribbon_19"/>
    <property type="match status" value="1"/>
</dbReference>
<evidence type="ECO:0000256" key="2">
    <source>
        <dbReference type="ARBA" id="ARBA00012483"/>
    </source>
</evidence>
<evidence type="ECO:0000256" key="8">
    <source>
        <dbReference type="PROSITE-ProRule" id="PRU00175"/>
    </source>
</evidence>
<dbReference type="AlphaFoldDB" id="A0AA86VZ00"/>
<dbReference type="Gene3D" id="3.30.40.10">
    <property type="entry name" value="Zinc/RING finger domain, C3HC4 (zinc finger)"/>
    <property type="match status" value="1"/>
</dbReference>
<evidence type="ECO:0000313" key="10">
    <source>
        <dbReference type="EMBL" id="CAJ1958327.1"/>
    </source>
</evidence>
<dbReference type="Pfam" id="PF13639">
    <property type="entry name" value="zf-RING_2"/>
    <property type="match status" value="1"/>
</dbReference>
<dbReference type="PANTHER" id="PTHR15710:SF240">
    <property type="entry name" value="RING-TYPE E3 UBIQUITIN TRANSFERASE"/>
    <property type="match status" value="1"/>
</dbReference>